<feature type="compositionally biased region" description="Basic and acidic residues" evidence="6">
    <location>
        <begin position="13"/>
        <end position="23"/>
    </location>
</feature>
<dbReference type="Gene3D" id="6.20.210.20">
    <property type="entry name" value="THAP domain"/>
    <property type="match status" value="1"/>
</dbReference>
<evidence type="ECO:0000256" key="5">
    <source>
        <dbReference type="PROSITE-ProRule" id="PRU00309"/>
    </source>
</evidence>
<dbReference type="InterPro" id="IPR038441">
    <property type="entry name" value="THAP_Znf_sf"/>
</dbReference>
<evidence type="ECO:0000256" key="6">
    <source>
        <dbReference type="SAM" id="MobiDB-lite"/>
    </source>
</evidence>
<comment type="caution">
    <text evidence="8">The sequence shown here is derived from an EMBL/GenBank/DDBJ whole genome shotgun (WGS) entry which is preliminary data.</text>
</comment>
<dbReference type="SUPFAM" id="SSF57716">
    <property type="entry name" value="Glucocorticoid receptor-like (DNA-binding domain)"/>
    <property type="match status" value="1"/>
</dbReference>
<dbReference type="PROSITE" id="PS50950">
    <property type="entry name" value="ZF_THAP"/>
    <property type="match status" value="1"/>
</dbReference>
<evidence type="ECO:0000256" key="2">
    <source>
        <dbReference type="ARBA" id="ARBA00022771"/>
    </source>
</evidence>
<feature type="domain" description="THAP-type" evidence="7">
    <location>
        <begin position="331"/>
        <end position="413"/>
    </location>
</feature>
<dbReference type="GO" id="GO:0003677">
    <property type="term" value="F:DNA binding"/>
    <property type="evidence" value="ECO:0007669"/>
    <property type="project" value="UniProtKB-UniRule"/>
</dbReference>
<sequence>MAEPGSILAGDAEAERKARALERQRRRRSRLTEEDRARMAAAKRLQRARETDEDRARHAEAQRLRRARQDEETKAALREIHRQRKAARRLEEREEEAAARRAAGRMRKAAQREKETEEAKAARRAADRRRKAAQRAQRRVAETLWHSADEQLSCDVVVRDDAFGAVCGVCDRLWFDGDAADAGTPALERDSVELASDGARSARRLTEEQLQAMLNSDTDCSDNDPDFYEETSPKRRRSVQHPQTPQDSSHSSEDVDDPDDPEESPPRKKAVKAKGDPVKKKKGEGTKVGTKRSSSWAPVHDVPPPIENPHLYSSWTNDSKIVEPAKKSDDKTYYCCVRDCESGDTSDKEGLWLFAMPENEELMSLWDERLPIDYERNRPQSPRVCFRHFEKADFVRRQQRLLGLREDAIPLKVEPADVEPRIKQEPS</sequence>
<evidence type="ECO:0000256" key="3">
    <source>
        <dbReference type="ARBA" id="ARBA00022833"/>
    </source>
</evidence>
<keyword evidence="2 5" id="KW-0863">Zinc-finger</keyword>
<keyword evidence="3" id="KW-0862">Zinc</keyword>
<evidence type="ECO:0000313" key="9">
    <source>
        <dbReference type="Proteomes" id="UP000821837"/>
    </source>
</evidence>
<evidence type="ECO:0000259" key="7">
    <source>
        <dbReference type="PROSITE" id="PS50950"/>
    </source>
</evidence>
<feature type="compositionally biased region" description="Acidic residues" evidence="6">
    <location>
        <begin position="254"/>
        <end position="263"/>
    </location>
</feature>
<feature type="region of interest" description="Disordered" evidence="6">
    <location>
        <begin position="214"/>
        <end position="305"/>
    </location>
</feature>
<feature type="region of interest" description="Disordered" evidence="6">
    <location>
        <begin position="1"/>
        <end position="134"/>
    </location>
</feature>
<feature type="compositionally biased region" description="Basic and acidic residues" evidence="6">
    <location>
        <begin position="88"/>
        <end position="99"/>
    </location>
</feature>
<name>A0A9D4PHN9_RHISA</name>
<dbReference type="Pfam" id="PF05485">
    <property type="entry name" value="THAP"/>
    <property type="match status" value="1"/>
</dbReference>
<feature type="compositionally biased region" description="Basic and acidic residues" evidence="6">
    <location>
        <begin position="47"/>
        <end position="80"/>
    </location>
</feature>
<dbReference type="AlphaFoldDB" id="A0A9D4PHN9"/>
<protein>
    <recommendedName>
        <fullName evidence="7">THAP-type domain-containing protein</fullName>
    </recommendedName>
</protein>
<evidence type="ECO:0000256" key="1">
    <source>
        <dbReference type="ARBA" id="ARBA00022723"/>
    </source>
</evidence>
<evidence type="ECO:0000313" key="8">
    <source>
        <dbReference type="EMBL" id="KAH7943215.1"/>
    </source>
</evidence>
<gene>
    <name evidence="8" type="ORF">HPB52_006527</name>
</gene>
<organism evidence="8 9">
    <name type="scientific">Rhipicephalus sanguineus</name>
    <name type="common">Brown dog tick</name>
    <name type="synonym">Ixodes sanguineus</name>
    <dbReference type="NCBI Taxonomy" id="34632"/>
    <lineage>
        <taxon>Eukaryota</taxon>
        <taxon>Metazoa</taxon>
        <taxon>Ecdysozoa</taxon>
        <taxon>Arthropoda</taxon>
        <taxon>Chelicerata</taxon>
        <taxon>Arachnida</taxon>
        <taxon>Acari</taxon>
        <taxon>Parasitiformes</taxon>
        <taxon>Ixodida</taxon>
        <taxon>Ixodoidea</taxon>
        <taxon>Ixodidae</taxon>
        <taxon>Rhipicephalinae</taxon>
        <taxon>Rhipicephalus</taxon>
        <taxon>Rhipicephalus</taxon>
    </lineage>
</organism>
<dbReference type="InterPro" id="IPR006612">
    <property type="entry name" value="THAP_Znf"/>
</dbReference>
<feature type="compositionally biased region" description="Basic and acidic residues" evidence="6">
    <location>
        <begin position="110"/>
        <end position="125"/>
    </location>
</feature>
<keyword evidence="9" id="KW-1185">Reference proteome</keyword>
<dbReference type="Proteomes" id="UP000821837">
    <property type="component" value="Unassembled WGS sequence"/>
</dbReference>
<dbReference type="EMBL" id="JABSTV010001253">
    <property type="protein sequence ID" value="KAH7943215.1"/>
    <property type="molecule type" value="Genomic_DNA"/>
</dbReference>
<reference evidence="8" key="1">
    <citation type="journal article" date="2020" name="Cell">
        <title>Large-Scale Comparative Analyses of Tick Genomes Elucidate Their Genetic Diversity and Vector Capacities.</title>
        <authorList>
            <consortium name="Tick Genome and Microbiome Consortium (TIGMIC)"/>
            <person name="Jia N."/>
            <person name="Wang J."/>
            <person name="Shi W."/>
            <person name="Du L."/>
            <person name="Sun Y."/>
            <person name="Zhan W."/>
            <person name="Jiang J.F."/>
            <person name="Wang Q."/>
            <person name="Zhang B."/>
            <person name="Ji P."/>
            <person name="Bell-Sakyi L."/>
            <person name="Cui X.M."/>
            <person name="Yuan T.T."/>
            <person name="Jiang B.G."/>
            <person name="Yang W.F."/>
            <person name="Lam T.T."/>
            <person name="Chang Q.C."/>
            <person name="Ding S.J."/>
            <person name="Wang X.J."/>
            <person name="Zhu J.G."/>
            <person name="Ruan X.D."/>
            <person name="Zhao L."/>
            <person name="Wei J.T."/>
            <person name="Ye R.Z."/>
            <person name="Que T.C."/>
            <person name="Du C.H."/>
            <person name="Zhou Y.H."/>
            <person name="Cheng J.X."/>
            <person name="Dai P.F."/>
            <person name="Guo W.B."/>
            <person name="Han X.H."/>
            <person name="Huang E.J."/>
            <person name="Li L.F."/>
            <person name="Wei W."/>
            <person name="Gao Y.C."/>
            <person name="Liu J.Z."/>
            <person name="Shao H.Z."/>
            <person name="Wang X."/>
            <person name="Wang C.C."/>
            <person name="Yang T.C."/>
            <person name="Huo Q.B."/>
            <person name="Li W."/>
            <person name="Chen H.Y."/>
            <person name="Chen S.E."/>
            <person name="Zhou L.G."/>
            <person name="Ni X.B."/>
            <person name="Tian J.H."/>
            <person name="Sheng Y."/>
            <person name="Liu T."/>
            <person name="Pan Y.S."/>
            <person name="Xia L.Y."/>
            <person name="Li J."/>
            <person name="Zhao F."/>
            <person name="Cao W.C."/>
        </authorList>
    </citation>
    <scope>NUCLEOTIDE SEQUENCE</scope>
    <source>
        <strain evidence="8">Rsan-2018</strain>
    </source>
</reference>
<evidence type="ECO:0000256" key="4">
    <source>
        <dbReference type="ARBA" id="ARBA00023125"/>
    </source>
</evidence>
<dbReference type="SMART" id="SM00692">
    <property type="entry name" value="DM3"/>
    <property type="match status" value="1"/>
</dbReference>
<accession>A0A9D4PHN9</accession>
<dbReference type="VEuPathDB" id="VectorBase:RSAN_051243"/>
<dbReference type="GO" id="GO:0008270">
    <property type="term" value="F:zinc ion binding"/>
    <property type="evidence" value="ECO:0007669"/>
    <property type="project" value="UniProtKB-KW"/>
</dbReference>
<keyword evidence="4 5" id="KW-0238">DNA-binding</keyword>
<keyword evidence="1" id="KW-0479">Metal-binding</keyword>
<reference evidence="8" key="2">
    <citation type="submission" date="2021-09" db="EMBL/GenBank/DDBJ databases">
        <authorList>
            <person name="Jia N."/>
            <person name="Wang J."/>
            <person name="Shi W."/>
            <person name="Du L."/>
            <person name="Sun Y."/>
            <person name="Zhan W."/>
            <person name="Jiang J."/>
            <person name="Wang Q."/>
            <person name="Zhang B."/>
            <person name="Ji P."/>
            <person name="Sakyi L.B."/>
            <person name="Cui X."/>
            <person name="Yuan T."/>
            <person name="Jiang B."/>
            <person name="Yang W."/>
            <person name="Lam T.T.-Y."/>
            <person name="Chang Q."/>
            <person name="Ding S."/>
            <person name="Wang X."/>
            <person name="Zhu J."/>
            <person name="Ruan X."/>
            <person name="Zhao L."/>
            <person name="Wei J."/>
            <person name="Que T."/>
            <person name="Du C."/>
            <person name="Cheng J."/>
            <person name="Dai P."/>
            <person name="Han X."/>
            <person name="Huang E."/>
            <person name="Gao Y."/>
            <person name="Liu J."/>
            <person name="Shao H."/>
            <person name="Ye R."/>
            <person name="Li L."/>
            <person name="Wei W."/>
            <person name="Wang X."/>
            <person name="Wang C."/>
            <person name="Huo Q."/>
            <person name="Li W."/>
            <person name="Guo W."/>
            <person name="Chen H."/>
            <person name="Chen S."/>
            <person name="Zhou L."/>
            <person name="Zhou L."/>
            <person name="Ni X."/>
            <person name="Tian J."/>
            <person name="Zhou Y."/>
            <person name="Sheng Y."/>
            <person name="Liu T."/>
            <person name="Pan Y."/>
            <person name="Xia L."/>
            <person name="Li J."/>
            <person name="Zhao F."/>
            <person name="Cao W."/>
        </authorList>
    </citation>
    <scope>NUCLEOTIDE SEQUENCE</scope>
    <source>
        <strain evidence="8">Rsan-2018</strain>
        <tissue evidence="8">Larvae</tissue>
    </source>
</reference>
<dbReference type="SMART" id="SM00980">
    <property type="entry name" value="THAP"/>
    <property type="match status" value="1"/>
</dbReference>
<feature type="compositionally biased region" description="Acidic residues" evidence="6">
    <location>
        <begin position="219"/>
        <end position="229"/>
    </location>
</feature>
<proteinExistence type="predicted"/>